<comment type="caution">
    <text evidence="1">The sequence shown here is derived from an EMBL/GenBank/DDBJ whole genome shotgun (WGS) entry which is preliminary data.</text>
</comment>
<name>A0ACB7EUW2_NIBAL</name>
<keyword evidence="2" id="KW-1185">Reference proteome</keyword>
<organism evidence="1 2">
    <name type="scientific">Nibea albiflora</name>
    <name type="common">Yellow drum</name>
    <name type="synonym">Corvina albiflora</name>
    <dbReference type="NCBI Taxonomy" id="240163"/>
    <lineage>
        <taxon>Eukaryota</taxon>
        <taxon>Metazoa</taxon>
        <taxon>Chordata</taxon>
        <taxon>Craniata</taxon>
        <taxon>Vertebrata</taxon>
        <taxon>Euteleostomi</taxon>
        <taxon>Actinopterygii</taxon>
        <taxon>Neopterygii</taxon>
        <taxon>Teleostei</taxon>
        <taxon>Neoteleostei</taxon>
        <taxon>Acanthomorphata</taxon>
        <taxon>Eupercaria</taxon>
        <taxon>Sciaenidae</taxon>
        <taxon>Nibea</taxon>
    </lineage>
</organism>
<feature type="non-terminal residue" evidence="1">
    <location>
        <position position="1"/>
    </location>
</feature>
<dbReference type="Proteomes" id="UP000805704">
    <property type="component" value="Chromosome 21"/>
</dbReference>
<evidence type="ECO:0000313" key="2">
    <source>
        <dbReference type="Proteomes" id="UP000805704"/>
    </source>
</evidence>
<accession>A0ACB7EUW2</accession>
<sequence length="254" mass="29114">TALTMAPLKTKNICFLFLFLSVVPTLAEVVRSVSDCNEFLLEKTPPRVPGVLESGNILDQNRYKPICQTYKNQRTFVTVYDTKNKIPVFSAYKYRGEGEGRRPPNDWRIEPQLENEDDRNKNMMIGDRKKNYTNQAENTDYRRNRWFDRGHLFPSSHAFTKAAKNSTFTLTNIVPQARTFNQGSWNRMEKCIKCVMDEYCTNNNGVVEGFVVTGAQPSTNNILKNRINIPSHALVSILLLQLQHEDVDIECALG</sequence>
<evidence type="ECO:0000313" key="1">
    <source>
        <dbReference type="EMBL" id="KAG8005860.1"/>
    </source>
</evidence>
<dbReference type="EMBL" id="CM024809">
    <property type="protein sequence ID" value="KAG8005860.1"/>
    <property type="molecule type" value="Genomic_DNA"/>
</dbReference>
<proteinExistence type="predicted"/>
<gene>
    <name evidence="1" type="primary">ANO9.2</name>
    <name evidence="1" type="ORF">GBF38_004842</name>
</gene>
<reference evidence="1" key="1">
    <citation type="submission" date="2020-04" db="EMBL/GenBank/DDBJ databases">
        <title>A chromosome-scale assembly and high-density genetic map of the yellow drum (Nibea albiflora) genome.</title>
        <authorList>
            <person name="Xu D."/>
            <person name="Zhang W."/>
            <person name="Chen R."/>
            <person name="Tan P."/>
            <person name="Wang L."/>
            <person name="Song H."/>
            <person name="Tian L."/>
            <person name="Zhu Q."/>
            <person name="Wang B."/>
        </authorList>
    </citation>
    <scope>NUCLEOTIDE SEQUENCE</scope>
    <source>
        <strain evidence="1">ZJHYS-2018</strain>
    </source>
</reference>
<protein>
    <submittedName>
        <fullName evidence="1">Anoctamin-9</fullName>
    </submittedName>
</protein>